<organism evidence="3 4">
    <name type="scientific">Candidatus Obscuribacter phosphatis</name>
    <dbReference type="NCBI Taxonomy" id="1906157"/>
    <lineage>
        <taxon>Bacteria</taxon>
        <taxon>Bacillati</taxon>
        <taxon>Candidatus Melainabacteria</taxon>
        <taxon>Candidatus Obscuribacterales</taxon>
        <taxon>Candidatus Obscuribacteraceae</taxon>
        <taxon>Candidatus Obscuribacter</taxon>
    </lineage>
</organism>
<comment type="caution">
    <text evidence="3">The sequence shown here is derived from an EMBL/GenBank/DDBJ whole genome shotgun (WGS) entry which is preliminary data.</text>
</comment>
<sequence length="188" mass="19945">MASNSFDSVGADKGSSVSLSSASKASPLSSGVSGLSMWGGSFLMLLPGGLIVTYIGEIIAGTTRHGVPSQLGLIVFLAGLVFLGFRMVSGQLKERRAVKELQEEQAILNRAKTKSGVLTVSEAALDCRLSILDAKQAFERLSRLSVCQVDVTELGELCYRFPSFENPSAPAETLMPGFKLEVTEKDPA</sequence>
<evidence type="ECO:0000256" key="1">
    <source>
        <dbReference type="SAM" id="MobiDB-lite"/>
    </source>
</evidence>
<keyword evidence="2" id="KW-0472">Membrane</keyword>
<dbReference type="EMBL" id="JAFLCK010000012">
    <property type="protein sequence ID" value="MBN8660695.1"/>
    <property type="molecule type" value="Genomic_DNA"/>
</dbReference>
<feature type="compositionally biased region" description="Low complexity" evidence="1">
    <location>
        <begin position="13"/>
        <end position="29"/>
    </location>
</feature>
<keyword evidence="2" id="KW-1133">Transmembrane helix</keyword>
<keyword evidence="2" id="KW-0812">Transmembrane</keyword>
<evidence type="ECO:0000256" key="2">
    <source>
        <dbReference type="SAM" id="Phobius"/>
    </source>
</evidence>
<proteinExistence type="predicted"/>
<gene>
    <name evidence="3" type="ORF">J0M35_10050</name>
</gene>
<name>A0A8J7TMC4_9BACT</name>
<evidence type="ECO:0000313" key="3">
    <source>
        <dbReference type="EMBL" id="MBN8660695.1"/>
    </source>
</evidence>
<feature type="transmembrane region" description="Helical" evidence="2">
    <location>
        <begin position="71"/>
        <end position="89"/>
    </location>
</feature>
<reference evidence="3" key="1">
    <citation type="submission" date="2021-02" db="EMBL/GenBank/DDBJ databases">
        <title>Genome-Resolved Metagenomics of a Microbial Community Performing Photosynthetic Biological Nutrient Removal.</title>
        <authorList>
            <person name="Mcdaniel E.A."/>
        </authorList>
    </citation>
    <scope>NUCLEOTIDE SEQUENCE</scope>
    <source>
        <strain evidence="3">UWPOB_OBS1</strain>
    </source>
</reference>
<evidence type="ECO:0000313" key="4">
    <source>
        <dbReference type="Proteomes" id="UP000664277"/>
    </source>
</evidence>
<dbReference type="AlphaFoldDB" id="A0A8J7TMC4"/>
<feature type="region of interest" description="Disordered" evidence="1">
    <location>
        <begin position="1"/>
        <end position="29"/>
    </location>
</feature>
<dbReference type="Proteomes" id="UP000664277">
    <property type="component" value="Unassembled WGS sequence"/>
</dbReference>
<feature type="transmembrane region" description="Helical" evidence="2">
    <location>
        <begin position="37"/>
        <end position="59"/>
    </location>
</feature>
<accession>A0A8J7TMC4</accession>
<protein>
    <submittedName>
        <fullName evidence="3">Uncharacterized protein</fullName>
    </submittedName>
</protein>